<dbReference type="PANTHER" id="PTHR43124:SF10">
    <property type="entry name" value="PURINE EFFLUX PUMP PBUE"/>
    <property type="match status" value="1"/>
</dbReference>
<keyword evidence="2" id="KW-1003">Cell membrane</keyword>
<organism evidence="7 8">
    <name type="scientific">Nguyenibacter vanlangensis</name>
    <dbReference type="NCBI Taxonomy" id="1216886"/>
    <lineage>
        <taxon>Bacteria</taxon>
        <taxon>Pseudomonadati</taxon>
        <taxon>Pseudomonadota</taxon>
        <taxon>Alphaproteobacteria</taxon>
        <taxon>Acetobacterales</taxon>
        <taxon>Acetobacteraceae</taxon>
        <taxon>Nguyenibacter</taxon>
    </lineage>
</organism>
<evidence type="ECO:0000256" key="1">
    <source>
        <dbReference type="ARBA" id="ARBA00004651"/>
    </source>
</evidence>
<keyword evidence="4 6" id="KW-1133">Transmembrane helix</keyword>
<dbReference type="PROSITE" id="PS51257">
    <property type="entry name" value="PROKAR_LIPOPROTEIN"/>
    <property type="match status" value="1"/>
</dbReference>
<feature type="transmembrane region" description="Helical" evidence="6">
    <location>
        <begin position="298"/>
        <end position="318"/>
    </location>
</feature>
<gene>
    <name evidence="7" type="ORF">AAC691_07360</name>
</gene>
<dbReference type="InterPro" id="IPR036259">
    <property type="entry name" value="MFS_trans_sf"/>
</dbReference>
<evidence type="ECO:0000313" key="8">
    <source>
        <dbReference type="Proteomes" id="UP001449795"/>
    </source>
</evidence>
<evidence type="ECO:0000256" key="2">
    <source>
        <dbReference type="ARBA" id="ARBA00022475"/>
    </source>
</evidence>
<dbReference type="SUPFAM" id="SSF103473">
    <property type="entry name" value="MFS general substrate transporter"/>
    <property type="match status" value="1"/>
</dbReference>
<reference evidence="7 8" key="1">
    <citation type="submission" date="2024-04" db="EMBL/GenBank/DDBJ databases">
        <title>Complete genome sequence of Nguyenibacter vanlangesis HBCM-1154, a strain capable of nitrogen fixation, IAA production, and phosphorus solubilization isolated from sugarcane soil.</title>
        <authorList>
            <person name="MY HANH P."/>
        </authorList>
    </citation>
    <scope>NUCLEOTIDE SEQUENCE [LARGE SCALE GENOMIC DNA]</scope>
    <source>
        <strain evidence="7 8">HBCM 1154</strain>
    </source>
</reference>
<feature type="transmembrane region" description="Helical" evidence="6">
    <location>
        <begin position="49"/>
        <end position="65"/>
    </location>
</feature>
<keyword evidence="8" id="KW-1185">Reference proteome</keyword>
<keyword evidence="5 6" id="KW-0472">Membrane</keyword>
<evidence type="ECO:0000256" key="3">
    <source>
        <dbReference type="ARBA" id="ARBA00022692"/>
    </source>
</evidence>
<dbReference type="Proteomes" id="UP001449795">
    <property type="component" value="Chromosome"/>
</dbReference>
<feature type="transmembrane region" description="Helical" evidence="6">
    <location>
        <begin position="357"/>
        <end position="376"/>
    </location>
</feature>
<evidence type="ECO:0000256" key="4">
    <source>
        <dbReference type="ARBA" id="ARBA00022989"/>
    </source>
</evidence>
<dbReference type="PANTHER" id="PTHR43124">
    <property type="entry name" value="PURINE EFFLUX PUMP PBUE"/>
    <property type="match status" value="1"/>
</dbReference>
<evidence type="ECO:0000256" key="5">
    <source>
        <dbReference type="ARBA" id="ARBA00023136"/>
    </source>
</evidence>
<dbReference type="Gene3D" id="1.20.1250.20">
    <property type="entry name" value="MFS general substrate transporter like domains"/>
    <property type="match status" value="2"/>
</dbReference>
<feature type="transmembrane region" description="Helical" evidence="6">
    <location>
        <begin position="242"/>
        <end position="262"/>
    </location>
</feature>
<feature type="transmembrane region" description="Helical" evidence="6">
    <location>
        <begin position="274"/>
        <end position="292"/>
    </location>
</feature>
<name>A0ABZ3D913_9PROT</name>
<dbReference type="Pfam" id="PF07690">
    <property type="entry name" value="MFS_1"/>
    <property type="match status" value="1"/>
</dbReference>
<feature type="transmembrane region" description="Helical" evidence="6">
    <location>
        <begin position="104"/>
        <end position="125"/>
    </location>
</feature>
<dbReference type="EMBL" id="CP152276">
    <property type="protein sequence ID" value="XAE44240.1"/>
    <property type="molecule type" value="Genomic_DNA"/>
</dbReference>
<dbReference type="InterPro" id="IPR011701">
    <property type="entry name" value="MFS"/>
</dbReference>
<accession>A0ABZ3D913</accession>
<evidence type="ECO:0000313" key="7">
    <source>
        <dbReference type="EMBL" id="XAE44240.1"/>
    </source>
</evidence>
<feature type="transmembrane region" description="Helical" evidence="6">
    <location>
        <begin position="211"/>
        <end position="236"/>
    </location>
</feature>
<feature type="transmembrane region" description="Helical" evidence="6">
    <location>
        <begin position="162"/>
        <end position="180"/>
    </location>
</feature>
<proteinExistence type="predicted"/>
<feature type="transmembrane region" description="Helical" evidence="6">
    <location>
        <begin position="330"/>
        <end position="351"/>
    </location>
</feature>
<comment type="subcellular location">
    <subcellularLocation>
        <location evidence="1">Cell membrane</location>
        <topology evidence="1">Multi-pass membrane protein</topology>
    </subcellularLocation>
</comment>
<feature type="transmembrane region" description="Helical" evidence="6">
    <location>
        <begin position="137"/>
        <end position="156"/>
    </location>
</feature>
<feature type="transmembrane region" description="Helical" evidence="6">
    <location>
        <begin position="77"/>
        <end position="98"/>
    </location>
</feature>
<keyword evidence="3 6" id="KW-0812">Transmembrane</keyword>
<sequence length="381" mass="40448">MTSAKEKKPATGLLMIAACAGVANASLLCAPVLATQLMAELGYDARRAGLFFSLEFAGYCLAGLFGRKALPQFGWPLLLRAAIFTAIAGNLFALASLHHPDILLAARLLTATGNALMGIMAMSYANIHPRGRQAYGVYIMGQCVAGTFGLVFLPTLFTHTGIAAYFLLLPCLLTLLLFGVSRLPPGRTLREAAGSSHPSPTSGRHVIIRRLAVLLFYVGLSGIWTFSGQLALAAGFNAQHSGYMLGLAAAFGILGSSAAIWLGKDAYSDRSLTLTGYGLLTASLLLLLWPWVPSFVVGTLLFKFSWTFVVPVLFAVVGRQDRSGEVVAEINFIAGLGLAVAPWAGGQLLYYGGLRSLTVISIVFVLISAWCAARLASQEQR</sequence>
<evidence type="ECO:0000256" key="6">
    <source>
        <dbReference type="SAM" id="Phobius"/>
    </source>
</evidence>
<dbReference type="RefSeq" id="WP_342629534.1">
    <property type="nucleotide sequence ID" value="NZ_CP152276.1"/>
</dbReference>
<dbReference type="InterPro" id="IPR050189">
    <property type="entry name" value="MFS_Efflux_Transporters"/>
</dbReference>
<protein>
    <submittedName>
        <fullName evidence="7">MFS transporter</fullName>
    </submittedName>
</protein>